<feature type="chain" id="PRO_5046010017" evidence="7">
    <location>
        <begin position="35"/>
        <end position="136"/>
    </location>
</feature>
<evidence type="ECO:0000256" key="5">
    <source>
        <dbReference type="ARBA" id="ARBA00023004"/>
    </source>
</evidence>
<evidence type="ECO:0000256" key="6">
    <source>
        <dbReference type="PROSITE-ProRule" id="PRU00433"/>
    </source>
</evidence>
<keyword evidence="10" id="KW-1185">Reference proteome</keyword>
<keyword evidence="1" id="KW-0813">Transport</keyword>
<keyword evidence="7" id="KW-0732">Signal</keyword>
<dbReference type="Gene3D" id="1.10.760.10">
    <property type="entry name" value="Cytochrome c-like domain"/>
    <property type="match status" value="1"/>
</dbReference>
<evidence type="ECO:0000256" key="3">
    <source>
        <dbReference type="ARBA" id="ARBA00022723"/>
    </source>
</evidence>
<dbReference type="RefSeq" id="WP_408170419.1">
    <property type="nucleotide sequence ID" value="NZ_JAQQFR010000020.1"/>
</dbReference>
<protein>
    <submittedName>
        <fullName evidence="9">Cytochrome c family protein</fullName>
    </submittedName>
</protein>
<evidence type="ECO:0000313" key="9">
    <source>
        <dbReference type="EMBL" id="MFL9881206.1"/>
    </source>
</evidence>
<dbReference type="PROSITE" id="PS51007">
    <property type="entry name" value="CYTC"/>
    <property type="match status" value="1"/>
</dbReference>
<evidence type="ECO:0000256" key="7">
    <source>
        <dbReference type="SAM" id="SignalP"/>
    </source>
</evidence>
<reference evidence="9 10" key="1">
    <citation type="journal article" date="2024" name="Chem. Sci.">
        <title>Discovery of megapolipeptins by genome mining of a Burkholderiales bacteria collection.</title>
        <authorList>
            <person name="Paulo B.S."/>
            <person name="Recchia M.J.J."/>
            <person name="Lee S."/>
            <person name="Fergusson C.H."/>
            <person name="Romanowski S.B."/>
            <person name="Hernandez A."/>
            <person name="Krull N."/>
            <person name="Liu D.Y."/>
            <person name="Cavanagh H."/>
            <person name="Bos A."/>
            <person name="Gray C.A."/>
            <person name="Murphy B.T."/>
            <person name="Linington R.G."/>
            <person name="Eustaquio A.S."/>
        </authorList>
    </citation>
    <scope>NUCLEOTIDE SEQUENCE [LARGE SCALE GENOMIC DNA]</scope>
    <source>
        <strain evidence="9 10">RL21-008-BIB-B</strain>
    </source>
</reference>
<dbReference type="PRINTS" id="PR00604">
    <property type="entry name" value="CYTCHRMECIAB"/>
</dbReference>
<keyword evidence="3 6" id="KW-0479">Metal-binding</keyword>
<keyword evidence="5 6" id="KW-0408">Iron</keyword>
<gene>
    <name evidence="9" type="ORF">PQR63_22600</name>
</gene>
<dbReference type="EMBL" id="JAQQFR010000020">
    <property type="protein sequence ID" value="MFL9881206.1"/>
    <property type="molecule type" value="Genomic_DNA"/>
</dbReference>
<evidence type="ECO:0000256" key="4">
    <source>
        <dbReference type="ARBA" id="ARBA00022982"/>
    </source>
</evidence>
<organism evidence="9 10">
    <name type="scientific">Herbaspirillum rhizosphaerae</name>
    <dbReference type="NCBI Taxonomy" id="346179"/>
    <lineage>
        <taxon>Bacteria</taxon>
        <taxon>Pseudomonadati</taxon>
        <taxon>Pseudomonadota</taxon>
        <taxon>Betaproteobacteria</taxon>
        <taxon>Burkholderiales</taxon>
        <taxon>Oxalobacteraceae</taxon>
        <taxon>Herbaspirillum</taxon>
    </lineage>
</organism>
<feature type="domain" description="Cytochrome c" evidence="8">
    <location>
        <begin position="36"/>
        <end position="136"/>
    </location>
</feature>
<feature type="signal peptide" evidence="7">
    <location>
        <begin position="1"/>
        <end position="34"/>
    </location>
</feature>
<dbReference type="Proteomes" id="UP001629214">
    <property type="component" value="Unassembled WGS sequence"/>
</dbReference>
<evidence type="ECO:0000259" key="8">
    <source>
        <dbReference type="PROSITE" id="PS51007"/>
    </source>
</evidence>
<proteinExistence type="predicted"/>
<dbReference type="Pfam" id="PF00034">
    <property type="entry name" value="Cytochrom_C"/>
    <property type="match status" value="1"/>
</dbReference>
<evidence type="ECO:0000313" key="10">
    <source>
        <dbReference type="Proteomes" id="UP001629214"/>
    </source>
</evidence>
<dbReference type="PANTHER" id="PTHR11961">
    <property type="entry name" value="CYTOCHROME C"/>
    <property type="match status" value="1"/>
</dbReference>
<sequence>MSKKQVWIQALQALQALLRIAAATMFCLPISAKAAGDVAAGKAAFAKCASCHQIGPSARAGFGPQLNGIVGRPAGSTKDYRYSAAMQNSRIVWTEDKLRAFMKAPGEVVPGTKMRFWGISNEKDLDNLLAYMKTNP</sequence>
<comment type="caution">
    <text evidence="9">The sequence shown here is derived from an EMBL/GenBank/DDBJ whole genome shotgun (WGS) entry which is preliminary data.</text>
</comment>
<dbReference type="InterPro" id="IPR002327">
    <property type="entry name" value="Cyt_c_1A/1B"/>
</dbReference>
<keyword evidence="2 6" id="KW-0349">Heme</keyword>
<dbReference type="SUPFAM" id="SSF46626">
    <property type="entry name" value="Cytochrome c"/>
    <property type="match status" value="1"/>
</dbReference>
<keyword evidence="4" id="KW-0249">Electron transport</keyword>
<accession>A0ABW8ZGC2</accession>
<dbReference type="InterPro" id="IPR009056">
    <property type="entry name" value="Cyt_c-like_dom"/>
</dbReference>
<evidence type="ECO:0000256" key="1">
    <source>
        <dbReference type="ARBA" id="ARBA00022448"/>
    </source>
</evidence>
<name>A0ABW8ZGC2_9BURK</name>
<evidence type="ECO:0000256" key="2">
    <source>
        <dbReference type="ARBA" id="ARBA00022617"/>
    </source>
</evidence>
<dbReference type="InterPro" id="IPR036909">
    <property type="entry name" value="Cyt_c-like_dom_sf"/>
</dbReference>